<gene>
    <name evidence="7" type="ORF">RIdsm_00203</name>
    <name evidence="6" type="ORF">XM52_28735</name>
</gene>
<proteinExistence type="predicted"/>
<evidence type="ECO:0000313" key="7">
    <source>
        <dbReference type="EMBL" id="QEW24425.1"/>
    </source>
</evidence>
<dbReference type="AlphaFoldDB" id="A0A0T5NQU7"/>
<organism evidence="6 8">
    <name type="scientific">Roseovarius indicus</name>
    <dbReference type="NCBI Taxonomy" id="540747"/>
    <lineage>
        <taxon>Bacteria</taxon>
        <taxon>Pseudomonadati</taxon>
        <taxon>Pseudomonadota</taxon>
        <taxon>Alphaproteobacteria</taxon>
        <taxon>Rhodobacterales</taxon>
        <taxon>Roseobacteraceae</taxon>
        <taxon>Roseovarius</taxon>
    </lineage>
</organism>
<dbReference type="STRING" id="540747.SAMN04488031_1347"/>
<reference evidence="6 8" key="1">
    <citation type="submission" date="2015-04" db="EMBL/GenBank/DDBJ databases">
        <title>The draft genome sequence of Roseovarius indicus B108T.</title>
        <authorList>
            <person name="Li G."/>
            <person name="Lai Q."/>
            <person name="Shao Z."/>
            <person name="Yan P."/>
        </authorList>
    </citation>
    <scope>NUCLEOTIDE SEQUENCE [LARGE SCALE GENOMIC DNA]</scope>
    <source>
        <strain evidence="6 8">B108</strain>
    </source>
</reference>
<evidence type="ECO:0000256" key="3">
    <source>
        <dbReference type="ARBA" id="ARBA00023136"/>
    </source>
</evidence>
<feature type="domain" description="HIG1" evidence="5">
    <location>
        <begin position="1"/>
        <end position="69"/>
    </location>
</feature>
<dbReference type="KEGG" id="rid:RIdsm_00203"/>
<dbReference type="Gene3D" id="6.10.140.1320">
    <property type="match status" value="1"/>
</dbReference>
<feature type="transmembrane region" description="Helical" evidence="4">
    <location>
        <begin position="6"/>
        <end position="25"/>
    </location>
</feature>
<feature type="transmembrane region" description="Helical" evidence="4">
    <location>
        <begin position="45"/>
        <end position="63"/>
    </location>
</feature>
<dbReference type="EMBL" id="CP031598">
    <property type="protein sequence ID" value="QEW24425.1"/>
    <property type="molecule type" value="Genomic_DNA"/>
</dbReference>
<sequence>MLNDPLFILVALACGVVAVILLIGISNFGREGIENSKRANKFMRWRIIAQAVAVALILLFVFIRRQGGQ</sequence>
<keyword evidence="3 4" id="KW-0472">Membrane</keyword>
<dbReference type="PATRIC" id="fig|540747.5.peg.5193"/>
<evidence type="ECO:0000259" key="5">
    <source>
        <dbReference type="PROSITE" id="PS51503"/>
    </source>
</evidence>
<dbReference type="OrthoDB" id="7284889at2"/>
<dbReference type="Proteomes" id="UP000325785">
    <property type="component" value="Chromosome"/>
</dbReference>
<reference evidence="7 9" key="2">
    <citation type="submission" date="2018-08" db="EMBL/GenBank/DDBJ databases">
        <title>Genetic Globetrotter - A new plasmid hitch-hiking vast phylogenetic and geographic distances.</title>
        <authorList>
            <person name="Vollmers J."/>
            <person name="Petersen J."/>
        </authorList>
    </citation>
    <scope>NUCLEOTIDE SEQUENCE [LARGE SCALE GENOMIC DNA]</scope>
    <source>
        <strain evidence="7 9">DSM 26383</strain>
    </source>
</reference>
<keyword evidence="8" id="KW-1185">Reference proteome</keyword>
<evidence type="ECO:0000313" key="9">
    <source>
        <dbReference type="Proteomes" id="UP000325785"/>
    </source>
</evidence>
<name>A0A0T5NQU7_9RHOB</name>
<evidence type="ECO:0000256" key="4">
    <source>
        <dbReference type="SAM" id="Phobius"/>
    </source>
</evidence>
<keyword evidence="2 4" id="KW-1133">Transmembrane helix</keyword>
<keyword evidence="1 4" id="KW-0812">Transmembrane</keyword>
<dbReference type="EMBL" id="LAXI01000058">
    <property type="protein sequence ID" value="KRS11196.1"/>
    <property type="molecule type" value="Genomic_DNA"/>
</dbReference>
<evidence type="ECO:0000313" key="8">
    <source>
        <dbReference type="Proteomes" id="UP000051401"/>
    </source>
</evidence>
<dbReference type="Pfam" id="PF04588">
    <property type="entry name" value="HIG_1_N"/>
    <property type="match status" value="1"/>
</dbReference>
<evidence type="ECO:0000256" key="1">
    <source>
        <dbReference type="ARBA" id="ARBA00022692"/>
    </source>
</evidence>
<accession>A0A0T5NQU7</accession>
<dbReference type="NCBIfam" id="NF033233">
    <property type="entry name" value="twin_helix"/>
    <property type="match status" value="1"/>
</dbReference>
<dbReference type="InterPro" id="IPR007667">
    <property type="entry name" value="Hypoxia_induced_domain"/>
</dbReference>
<protein>
    <recommendedName>
        <fullName evidence="5">HIG1 domain-containing protein</fullName>
    </recommendedName>
</protein>
<evidence type="ECO:0000256" key="2">
    <source>
        <dbReference type="ARBA" id="ARBA00022989"/>
    </source>
</evidence>
<dbReference type="PROSITE" id="PS51503">
    <property type="entry name" value="HIG1"/>
    <property type="match status" value="1"/>
</dbReference>
<evidence type="ECO:0000313" key="6">
    <source>
        <dbReference type="EMBL" id="KRS11196.1"/>
    </source>
</evidence>
<dbReference type="RefSeq" id="WP_057822008.1">
    <property type="nucleotide sequence ID" value="NZ_CAXRJZ010000027.1"/>
</dbReference>
<dbReference type="Proteomes" id="UP000051401">
    <property type="component" value="Unassembled WGS sequence"/>
</dbReference>